<evidence type="ECO:0000256" key="1">
    <source>
        <dbReference type="ARBA" id="ARBA00023002"/>
    </source>
</evidence>
<evidence type="ECO:0000313" key="4">
    <source>
        <dbReference type="EMBL" id="MBT0959004.1"/>
    </source>
</evidence>
<dbReference type="GO" id="GO:0005829">
    <property type="term" value="C:cytosol"/>
    <property type="evidence" value="ECO:0007669"/>
    <property type="project" value="TreeGrafter"/>
</dbReference>
<name>A0AAP2CRJ3_9RHOB</name>
<dbReference type="InterPro" id="IPR020471">
    <property type="entry name" value="AKR"/>
</dbReference>
<evidence type="ECO:0000313" key="5">
    <source>
        <dbReference type="Proteomes" id="UP001315686"/>
    </source>
</evidence>
<evidence type="ECO:0000259" key="3">
    <source>
        <dbReference type="Pfam" id="PF00248"/>
    </source>
</evidence>
<feature type="domain" description="NADP-dependent oxidoreductase" evidence="3">
    <location>
        <begin position="14"/>
        <end position="296"/>
    </location>
</feature>
<evidence type="ECO:0000256" key="2">
    <source>
        <dbReference type="SAM" id="MobiDB-lite"/>
    </source>
</evidence>
<dbReference type="PRINTS" id="PR00069">
    <property type="entry name" value="ALDKETRDTASE"/>
</dbReference>
<sequence length="310" mass="33581">MPQMQTKNGAPISRLGFGAMQFGRTVDLGNAEEMFEACVEAGINHFDTAYSYNGGASESMLGQVLGAKVDDLIIGTKAPNDRPANAGNLRTALDESRKRLGVDEVDIYYLHRFDAETPFEETFGTLAEMQSRGLLRYIGVSNFAAWQIMKAQAVCQSFGTRIDDCQPMYNLVKRQVEVEILPACADQNISVCPFSPLGGGLLTGKYISGAKGRLLEDTTYAARYGQPWMHEVAGELAALSQRSGLAASTLAVAWVARHPAVTSTLISGRNLTQLQPSLDAMALELSEESYAQISQLSPKPTPATDRSEET</sequence>
<dbReference type="Proteomes" id="UP001315686">
    <property type="component" value="Unassembled WGS sequence"/>
</dbReference>
<comment type="caution">
    <text evidence="4">The sequence shown here is derived from an EMBL/GenBank/DDBJ whole genome shotgun (WGS) entry which is preliminary data.</text>
</comment>
<feature type="region of interest" description="Disordered" evidence="2">
    <location>
        <begin position="291"/>
        <end position="310"/>
    </location>
</feature>
<proteinExistence type="predicted"/>
<dbReference type="SUPFAM" id="SSF51430">
    <property type="entry name" value="NAD(P)-linked oxidoreductase"/>
    <property type="match status" value="1"/>
</dbReference>
<keyword evidence="5" id="KW-1185">Reference proteome</keyword>
<dbReference type="InterPro" id="IPR023210">
    <property type="entry name" value="NADP_OxRdtase_dom"/>
</dbReference>
<gene>
    <name evidence="4" type="ORF">IV417_16575</name>
</gene>
<dbReference type="PANTHER" id="PTHR43364">
    <property type="entry name" value="NADH-SPECIFIC METHYLGLYOXAL REDUCTASE-RELATED"/>
    <property type="match status" value="1"/>
</dbReference>
<dbReference type="PANTHER" id="PTHR43364:SF4">
    <property type="entry name" value="NAD(P)-LINKED OXIDOREDUCTASE SUPERFAMILY PROTEIN"/>
    <property type="match status" value="1"/>
</dbReference>
<reference evidence="4 5" key="1">
    <citation type="journal article" date="2021" name="Arch. Microbiol.">
        <title>Harenicola maris gen. nov., sp. nov. isolated from the Sea of Japan shallow sediments.</title>
        <authorList>
            <person name="Romanenko L.A."/>
            <person name="Kurilenko V.V."/>
            <person name="Chernysheva N.Y."/>
            <person name="Tekutyeva L.A."/>
            <person name="Velansky P.V."/>
            <person name="Svetashev V.I."/>
            <person name="Isaeva M.P."/>
        </authorList>
    </citation>
    <scope>NUCLEOTIDE SEQUENCE [LARGE SCALE GENOMIC DNA]</scope>
    <source>
        <strain evidence="4 5">KMM 3653</strain>
    </source>
</reference>
<dbReference type="InterPro" id="IPR036812">
    <property type="entry name" value="NAD(P)_OxRdtase_dom_sf"/>
</dbReference>
<dbReference type="GO" id="GO:0016491">
    <property type="term" value="F:oxidoreductase activity"/>
    <property type="evidence" value="ECO:0007669"/>
    <property type="project" value="UniProtKB-KW"/>
</dbReference>
<dbReference type="Gene3D" id="3.20.20.100">
    <property type="entry name" value="NADP-dependent oxidoreductase domain"/>
    <property type="match status" value="1"/>
</dbReference>
<organism evidence="4 5">
    <name type="scientific">Harenicola maris</name>
    <dbReference type="NCBI Taxonomy" id="2841044"/>
    <lineage>
        <taxon>Bacteria</taxon>
        <taxon>Pseudomonadati</taxon>
        <taxon>Pseudomonadota</taxon>
        <taxon>Alphaproteobacteria</taxon>
        <taxon>Rhodobacterales</taxon>
        <taxon>Paracoccaceae</taxon>
        <taxon>Harenicola</taxon>
    </lineage>
</organism>
<keyword evidence="1" id="KW-0560">Oxidoreductase</keyword>
<accession>A0AAP2CRJ3</accession>
<dbReference type="Pfam" id="PF00248">
    <property type="entry name" value="Aldo_ket_red"/>
    <property type="match status" value="1"/>
</dbReference>
<protein>
    <submittedName>
        <fullName evidence="4">Aldo/keto reductase</fullName>
    </submittedName>
</protein>
<dbReference type="EMBL" id="JADQAZ010000003">
    <property type="protein sequence ID" value="MBT0959004.1"/>
    <property type="molecule type" value="Genomic_DNA"/>
</dbReference>
<dbReference type="AlphaFoldDB" id="A0AAP2CRJ3"/>
<dbReference type="InterPro" id="IPR050523">
    <property type="entry name" value="AKR_Detox_Biosynth"/>
</dbReference>